<dbReference type="Proteomes" id="UP000280008">
    <property type="component" value="Unassembled WGS sequence"/>
</dbReference>
<name>A0A495ICS2_9MICO</name>
<keyword evidence="1" id="KW-0812">Transmembrane</keyword>
<feature type="transmembrane region" description="Helical" evidence="1">
    <location>
        <begin position="82"/>
        <end position="101"/>
    </location>
</feature>
<proteinExistence type="predicted"/>
<sequence>MSSSSGLDENTLGVPRHRRAARGLPTSSTGARSLRQAQQAGATLGTGYLGMGAAAVAAVQAIYSLIFFLVHLSVYPVAAPAIIAWLIYLATFIGVVTLVAIQGERLTATVMIGVCVALAIVVGLDFVAIWPLHNVGAYATASITVGFGLLPLVTLRPACELIICLSVLFVAFVVAVVLTTPITAKTFPQQVSMIGIAILPALIAIYLVQRFRRMIQIELDRVLVQSTVTQPRLAVGMLASDELARLDLAAEKLLDGVATGDVPLPLEPQVASTAASLATELRLHLIEGRRETWLYHAVTESEYLGRAVKLSDPSSLAGLLAPEQRDGLLQAVWLLLGDRRTRAAGVSVTLTLGPITQSNSIASLAGRTVEVPIDVSTTGIRRNRVTPPTWSALQRVGDFQTSTQSGSLRLAIRCTVENPADT</sequence>
<keyword evidence="3" id="KW-1185">Reference proteome</keyword>
<organism evidence="2 3">
    <name type="scientific">Frondihabitans australicus</name>
    <dbReference type="NCBI Taxonomy" id="386892"/>
    <lineage>
        <taxon>Bacteria</taxon>
        <taxon>Bacillati</taxon>
        <taxon>Actinomycetota</taxon>
        <taxon>Actinomycetes</taxon>
        <taxon>Micrococcales</taxon>
        <taxon>Microbacteriaceae</taxon>
        <taxon>Frondihabitans</taxon>
    </lineage>
</organism>
<feature type="transmembrane region" description="Helical" evidence="1">
    <location>
        <begin position="162"/>
        <end position="184"/>
    </location>
</feature>
<gene>
    <name evidence="2" type="ORF">C8E83_0838</name>
</gene>
<reference evidence="2 3" key="1">
    <citation type="submission" date="2018-10" db="EMBL/GenBank/DDBJ databases">
        <title>Sequencing the genomes of 1000 actinobacteria strains.</title>
        <authorList>
            <person name="Klenk H.-P."/>
        </authorList>
    </citation>
    <scope>NUCLEOTIDE SEQUENCE [LARGE SCALE GENOMIC DNA]</scope>
    <source>
        <strain evidence="2 3">DSM 17894</strain>
    </source>
</reference>
<evidence type="ECO:0000313" key="3">
    <source>
        <dbReference type="Proteomes" id="UP000280008"/>
    </source>
</evidence>
<protein>
    <submittedName>
        <fullName evidence="2">Uncharacterized protein</fullName>
    </submittedName>
</protein>
<evidence type="ECO:0000256" key="1">
    <source>
        <dbReference type="SAM" id="Phobius"/>
    </source>
</evidence>
<feature type="transmembrane region" description="Helical" evidence="1">
    <location>
        <begin position="190"/>
        <end position="208"/>
    </location>
</feature>
<feature type="transmembrane region" description="Helical" evidence="1">
    <location>
        <begin position="48"/>
        <end position="70"/>
    </location>
</feature>
<dbReference type="OrthoDB" id="5124978at2"/>
<comment type="caution">
    <text evidence="2">The sequence shown here is derived from an EMBL/GenBank/DDBJ whole genome shotgun (WGS) entry which is preliminary data.</text>
</comment>
<feature type="transmembrane region" description="Helical" evidence="1">
    <location>
        <begin position="108"/>
        <end position="130"/>
    </location>
</feature>
<dbReference type="RefSeq" id="WP_121368577.1">
    <property type="nucleotide sequence ID" value="NZ_RBKS01000001.1"/>
</dbReference>
<feature type="transmembrane region" description="Helical" evidence="1">
    <location>
        <begin position="136"/>
        <end position="155"/>
    </location>
</feature>
<dbReference type="AlphaFoldDB" id="A0A495ICS2"/>
<evidence type="ECO:0000313" key="2">
    <source>
        <dbReference type="EMBL" id="RKR73742.1"/>
    </source>
</evidence>
<dbReference type="EMBL" id="RBKS01000001">
    <property type="protein sequence ID" value="RKR73742.1"/>
    <property type="molecule type" value="Genomic_DNA"/>
</dbReference>
<keyword evidence="1" id="KW-1133">Transmembrane helix</keyword>
<keyword evidence="1" id="KW-0472">Membrane</keyword>
<accession>A0A495ICS2</accession>